<keyword evidence="3" id="KW-1185">Reference proteome</keyword>
<dbReference type="EC" id="3.1.3.16" evidence="2"/>
<dbReference type="InterPro" id="IPR036457">
    <property type="entry name" value="PPM-type-like_dom_sf"/>
</dbReference>
<dbReference type="GO" id="GO:0004722">
    <property type="term" value="F:protein serine/threonine phosphatase activity"/>
    <property type="evidence" value="ECO:0007669"/>
    <property type="project" value="UniProtKB-EC"/>
</dbReference>
<organism evidence="2 3">
    <name type="scientific">Mariniflexile ostreae</name>
    <dbReference type="NCBI Taxonomy" id="1520892"/>
    <lineage>
        <taxon>Bacteria</taxon>
        <taxon>Pseudomonadati</taxon>
        <taxon>Bacteroidota</taxon>
        <taxon>Flavobacteriia</taxon>
        <taxon>Flavobacteriales</taxon>
        <taxon>Flavobacteriaceae</taxon>
        <taxon>Mariniflexile</taxon>
    </lineage>
</organism>
<dbReference type="InterPro" id="IPR001932">
    <property type="entry name" value="PPM-type_phosphatase-like_dom"/>
</dbReference>
<dbReference type="Gene3D" id="3.60.40.10">
    <property type="entry name" value="PPM-type phosphatase domain"/>
    <property type="match status" value="1"/>
</dbReference>
<dbReference type="RefSeq" id="WP_194510007.1">
    <property type="nucleotide sequence ID" value="NZ_JBHMFC010000035.1"/>
</dbReference>
<accession>A0ABV5FBU2</accession>
<dbReference type="SMART" id="SM00331">
    <property type="entry name" value="PP2C_SIG"/>
    <property type="match status" value="1"/>
</dbReference>
<dbReference type="CDD" id="cd00143">
    <property type="entry name" value="PP2Cc"/>
    <property type="match status" value="1"/>
</dbReference>
<reference evidence="2 3" key="1">
    <citation type="submission" date="2024-09" db="EMBL/GenBank/DDBJ databases">
        <authorList>
            <person name="Sun Q."/>
            <person name="Mori K."/>
        </authorList>
    </citation>
    <scope>NUCLEOTIDE SEQUENCE [LARGE SCALE GENOMIC DNA]</scope>
    <source>
        <strain evidence="2 3">CECT 8622</strain>
    </source>
</reference>
<proteinExistence type="predicted"/>
<evidence type="ECO:0000259" key="1">
    <source>
        <dbReference type="PROSITE" id="PS51746"/>
    </source>
</evidence>
<comment type="caution">
    <text evidence="2">The sequence shown here is derived from an EMBL/GenBank/DDBJ whole genome shotgun (WGS) entry which is preliminary data.</text>
</comment>
<dbReference type="Pfam" id="PF13672">
    <property type="entry name" value="PP2C_2"/>
    <property type="match status" value="1"/>
</dbReference>
<feature type="domain" description="PPM-type phosphatase" evidence="1">
    <location>
        <begin position="2"/>
        <end position="232"/>
    </location>
</feature>
<keyword evidence="2" id="KW-0378">Hydrolase</keyword>
<name>A0ABV5FBU2_9FLAO</name>
<dbReference type="SMART" id="SM00332">
    <property type="entry name" value="PP2Cc"/>
    <property type="match status" value="1"/>
</dbReference>
<sequence length="232" mass="26587">MKYFQYTNIGPRSKNEDSLYAGIHFNSVFAFIADGVGGLPHGDIASKYVINEFKKNIEADKKLSFKNLLINTNSGIEHLATKELNVDFIGTTFSGLYANQKKIKGIHIGDSRVILIRNERISELTVSHNEAGRLLRENKINKKESENYNRKNILENVLGSKKYFDFMEFNIDSKSNDRIIISTDGFHESITDEIILRISNKYKSIDKVYRGLTIEIENRILKDNTSFILIEL</sequence>
<evidence type="ECO:0000313" key="3">
    <source>
        <dbReference type="Proteomes" id="UP001589585"/>
    </source>
</evidence>
<dbReference type="Proteomes" id="UP001589585">
    <property type="component" value="Unassembled WGS sequence"/>
</dbReference>
<dbReference type="SUPFAM" id="SSF81606">
    <property type="entry name" value="PP2C-like"/>
    <property type="match status" value="1"/>
</dbReference>
<evidence type="ECO:0000313" key="2">
    <source>
        <dbReference type="EMBL" id="MFB9056921.1"/>
    </source>
</evidence>
<protein>
    <submittedName>
        <fullName evidence="2">PP2C family protein-serine/threonine phosphatase</fullName>
        <ecNumber evidence="2">3.1.3.16</ecNumber>
    </submittedName>
</protein>
<dbReference type="PROSITE" id="PS51746">
    <property type="entry name" value="PPM_2"/>
    <property type="match status" value="1"/>
</dbReference>
<gene>
    <name evidence="2" type="ORF">ACFFU9_09220</name>
</gene>
<dbReference type="EMBL" id="JBHMFC010000035">
    <property type="protein sequence ID" value="MFB9056921.1"/>
    <property type="molecule type" value="Genomic_DNA"/>
</dbReference>